<proteinExistence type="predicted"/>
<reference evidence="2" key="1">
    <citation type="submission" date="2014-08" db="EMBL/GenBank/DDBJ databases">
        <authorList>
            <person name="Sharma Rahul"/>
            <person name="Thines Marco"/>
        </authorList>
    </citation>
    <scope>NUCLEOTIDE SEQUENCE</scope>
</reference>
<name>A0A0F7SQZ8_PHARH</name>
<organism evidence="2">
    <name type="scientific">Phaffia rhodozyma</name>
    <name type="common">Yeast</name>
    <name type="synonym">Xanthophyllomyces dendrorhous</name>
    <dbReference type="NCBI Taxonomy" id="264483"/>
    <lineage>
        <taxon>Eukaryota</taxon>
        <taxon>Fungi</taxon>
        <taxon>Dikarya</taxon>
        <taxon>Basidiomycota</taxon>
        <taxon>Agaricomycotina</taxon>
        <taxon>Tremellomycetes</taxon>
        <taxon>Cystofilobasidiales</taxon>
        <taxon>Mrakiaceae</taxon>
        <taxon>Phaffia</taxon>
    </lineage>
</organism>
<protein>
    <submittedName>
        <fullName evidence="2">Uncharacterized protein</fullName>
    </submittedName>
</protein>
<dbReference type="Gene3D" id="2.60.40.640">
    <property type="match status" value="1"/>
</dbReference>
<sequence>MLSRLKSKLQNHHLLSVQFDSDQVYTAGDDLSGLVLFDPTDLSKRNISQIVVQLRCTQYSTYRNFNTSVSAFPLGGNELASETSVIYCDEINLYQPSSDFLPSASKGMEIPFVFHFPLLPSLPPSFEAGTRSEAGPTGRGKPTGTDVGSSVYTIDVIGRRPSSFAINERVSIPFTYAPPCWAPYEPMPPPIYPPMESDQQTLPILPPPCPSESEGWHTTRIEKDFRSTIFGKIRFVQVALTTPEPLAAVVKEKIPYYLSITTLSPPITDRTQSPSQSYRPSPSSLKLSLVRVITTTAKGMRQAVRQTIHEDILDIKNEARIWYCPTEETDHVEPNKMIERRMKAEIVVVGEMKTGDNPLIPSFDSGIEGKLTCSYTTHLYLPIKGVSPDVNISGFMPFKILSSIPFKGIFSEPGAQNNDALPEYSYGRQGHINYSDGKIAPDLE</sequence>
<dbReference type="InterPro" id="IPR014752">
    <property type="entry name" value="Arrestin-like_C"/>
</dbReference>
<feature type="region of interest" description="Disordered" evidence="1">
    <location>
        <begin position="127"/>
        <end position="146"/>
    </location>
</feature>
<evidence type="ECO:0000313" key="2">
    <source>
        <dbReference type="EMBL" id="CED83129.1"/>
    </source>
</evidence>
<evidence type="ECO:0000256" key="1">
    <source>
        <dbReference type="SAM" id="MobiDB-lite"/>
    </source>
</evidence>
<accession>A0A0F7SQZ8</accession>
<dbReference type="AlphaFoldDB" id="A0A0F7SQZ8"/>
<dbReference type="EMBL" id="LN483142">
    <property type="protein sequence ID" value="CED83129.1"/>
    <property type="molecule type" value="Genomic_DNA"/>
</dbReference>